<proteinExistence type="predicted"/>
<dbReference type="GO" id="GO:0006888">
    <property type="term" value="P:endoplasmic reticulum to Golgi vesicle-mediated transport"/>
    <property type="evidence" value="ECO:0007669"/>
    <property type="project" value="TreeGrafter"/>
</dbReference>
<feature type="domain" description="Rab-GAP TBC" evidence="3">
    <location>
        <begin position="75"/>
        <end position="282"/>
    </location>
</feature>
<dbReference type="PANTHER" id="PTHR20913">
    <property type="entry name" value="TBC1 DOMAIN FAMILY MEMBER 20/GTPASE"/>
    <property type="match status" value="1"/>
</dbReference>
<dbReference type="GO" id="GO:0005096">
    <property type="term" value="F:GTPase activator activity"/>
    <property type="evidence" value="ECO:0007669"/>
    <property type="project" value="UniProtKB-KW"/>
</dbReference>
<dbReference type="SUPFAM" id="SSF47923">
    <property type="entry name" value="Ypt/Rab-GAP domain of gyp1p"/>
    <property type="match status" value="2"/>
</dbReference>
<organism evidence="4 5">
    <name type="scientific">Austropuccinia psidii MF-1</name>
    <dbReference type="NCBI Taxonomy" id="1389203"/>
    <lineage>
        <taxon>Eukaryota</taxon>
        <taxon>Fungi</taxon>
        <taxon>Dikarya</taxon>
        <taxon>Basidiomycota</taxon>
        <taxon>Pucciniomycotina</taxon>
        <taxon>Pucciniomycetes</taxon>
        <taxon>Pucciniales</taxon>
        <taxon>Sphaerophragmiaceae</taxon>
        <taxon>Austropuccinia</taxon>
    </lineage>
</organism>
<name>A0A9Q3CKW7_9BASI</name>
<dbReference type="InterPro" id="IPR045913">
    <property type="entry name" value="TBC20/Gyp8-like"/>
</dbReference>
<evidence type="ECO:0000313" key="5">
    <source>
        <dbReference type="Proteomes" id="UP000765509"/>
    </source>
</evidence>
<accession>A0A9Q3CKW7</accession>
<dbReference type="Gene3D" id="1.10.8.1310">
    <property type="match status" value="1"/>
</dbReference>
<comment type="caution">
    <text evidence="4">The sequence shown here is derived from an EMBL/GenBank/DDBJ whole genome shotgun (WGS) entry which is preliminary data.</text>
</comment>
<dbReference type="OrthoDB" id="206700at2759"/>
<gene>
    <name evidence="4" type="ORF">O181_025568</name>
</gene>
<dbReference type="PROSITE" id="PS50086">
    <property type="entry name" value="TBC_RABGAP"/>
    <property type="match status" value="1"/>
</dbReference>
<feature type="compositionally biased region" description="Low complexity" evidence="2">
    <location>
        <begin position="1"/>
        <end position="10"/>
    </location>
</feature>
<dbReference type="Proteomes" id="UP000765509">
    <property type="component" value="Unassembled WGS sequence"/>
</dbReference>
<dbReference type="InterPro" id="IPR035969">
    <property type="entry name" value="Rab-GAP_TBC_sf"/>
</dbReference>
<evidence type="ECO:0000313" key="4">
    <source>
        <dbReference type="EMBL" id="MBW0485853.1"/>
    </source>
</evidence>
<evidence type="ECO:0000256" key="2">
    <source>
        <dbReference type="SAM" id="MobiDB-lite"/>
    </source>
</evidence>
<evidence type="ECO:0000256" key="1">
    <source>
        <dbReference type="ARBA" id="ARBA00022468"/>
    </source>
</evidence>
<sequence>MSSSAPSSVRSVREPDHEKSKPSHSFMNDLLILRHLSILPGGFSAPDQLSHAVQHLLASSSNLKPPSQELNRILHSKSCHRKLLWSFVLGIQDPLADVAEDHAWEALEPHRDEGQVELDVARSFVFYPKNIPSEKKDLLRRLLKQSIIKALRRFPKLNYFQGYHDIVSIFLLNFIDFESLSLNQEHLMEGEAENIKLLDKTLQRFTLHRIRDSLTRDLSPTMGYLRLTQVILALEEPQLASLVAQTSNLPLFALSWILTLTSHDLTSFDTISRLFDFLFCHEPAMICYMASAICLTKTEEMYSLINTAALEGTEVDYDMVHFLMSKLPALTMNQQVDRQSTNPVGSAHEAKNFIQHDVHVGLNGAQEPMARSNQEVGPNHITQQSAKKSLNDNNQDFQTKQWHLQSHRKEGLSVEFVIDSALRLYKLYPPTDSRLKLSKIFGPKSCINTWASSESGDLTDKQAEDILAGPLILIIQPDRAELSLKRQQINMRRRRAWRRMIQGLIQNRQGLIFAVCVGLLAFAYSRKEQFTWLSTLTFNHRRLLETLGSVEWRKLYTRIF</sequence>
<evidence type="ECO:0000259" key="3">
    <source>
        <dbReference type="PROSITE" id="PS50086"/>
    </source>
</evidence>
<dbReference type="GO" id="GO:0005789">
    <property type="term" value="C:endoplasmic reticulum membrane"/>
    <property type="evidence" value="ECO:0007669"/>
    <property type="project" value="TreeGrafter"/>
</dbReference>
<keyword evidence="5" id="KW-1185">Reference proteome</keyword>
<protein>
    <recommendedName>
        <fullName evidence="3">Rab-GAP TBC domain-containing protein</fullName>
    </recommendedName>
</protein>
<dbReference type="Gene3D" id="1.10.472.80">
    <property type="entry name" value="Ypt/Rab-GAP domain of gyp1p, domain 3"/>
    <property type="match status" value="1"/>
</dbReference>
<feature type="compositionally biased region" description="Basic and acidic residues" evidence="2">
    <location>
        <begin position="11"/>
        <end position="21"/>
    </location>
</feature>
<reference evidence="4" key="1">
    <citation type="submission" date="2021-03" db="EMBL/GenBank/DDBJ databases">
        <title>Draft genome sequence of rust myrtle Austropuccinia psidii MF-1, a brazilian biotype.</title>
        <authorList>
            <person name="Quecine M.C."/>
            <person name="Pachon D.M.R."/>
            <person name="Bonatelli M.L."/>
            <person name="Correr F.H."/>
            <person name="Franceschini L.M."/>
            <person name="Leite T.F."/>
            <person name="Margarido G.R.A."/>
            <person name="Almeida C.A."/>
            <person name="Ferrarezi J.A."/>
            <person name="Labate C.A."/>
        </authorList>
    </citation>
    <scope>NUCLEOTIDE SEQUENCE</scope>
    <source>
        <strain evidence="4">MF-1</strain>
    </source>
</reference>
<keyword evidence="1" id="KW-0343">GTPase activation</keyword>
<dbReference type="AlphaFoldDB" id="A0A9Q3CKW7"/>
<dbReference type="Pfam" id="PF00566">
    <property type="entry name" value="RabGAP-TBC"/>
    <property type="match status" value="1"/>
</dbReference>
<dbReference type="InterPro" id="IPR000195">
    <property type="entry name" value="Rab-GAP-TBC_dom"/>
</dbReference>
<dbReference type="PANTHER" id="PTHR20913:SF7">
    <property type="entry name" value="RE60063P"/>
    <property type="match status" value="1"/>
</dbReference>
<feature type="region of interest" description="Disordered" evidence="2">
    <location>
        <begin position="1"/>
        <end position="23"/>
    </location>
</feature>
<dbReference type="EMBL" id="AVOT02008356">
    <property type="protein sequence ID" value="MBW0485853.1"/>
    <property type="molecule type" value="Genomic_DNA"/>
</dbReference>